<evidence type="ECO:0000313" key="1">
    <source>
        <dbReference type="EMBL" id="KAA6387209.1"/>
    </source>
</evidence>
<dbReference type="EMBL" id="SNRW01004472">
    <property type="protein sequence ID" value="KAA6387209.1"/>
    <property type="molecule type" value="Genomic_DNA"/>
</dbReference>
<proteinExistence type="predicted"/>
<dbReference type="OrthoDB" id="25402at2759"/>
<evidence type="ECO:0008006" key="3">
    <source>
        <dbReference type="Google" id="ProtNLM"/>
    </source>
</evidence>
<name>A0A5J4VY25_9EUKA</name>
<dbReference type="Proteomes" id="UP000324800">
    <property type="component" value="Unassembled WGS sequence"/>
</dbReference>
<protein>
    <recommendedName>
        <fullName evidence="3">Tc1-like transposase DDE domain-containing protein</fullName>
    </recommendedName>
</protein>
<sequence>MQKKQVHRRTPLRQHYKEKQTQFARDCIIKKVDFDSEVFSDEKKLRLDGPDGYQYYWFSIEKSNDFVRYSADYYGQKGDMVRLGMSSKGIPSPAHKARNTIEALQKIGLIIIDWPAVSPDLNPVENVWALIVRRLYATNSHIVMKKRCGMQLFVLLTKLLYKKCRNILAL</sequence>
<comment type="caution">
    <text evidence="1">The sequence shown here is derived from an EMBL/GenBank/DDBJ whole genome shotgun (WGS) entry which is preliminary data.</text>
</comment>
<dbReference type="Gene3D" id="3.30.420.10">
    <property type="entry name" value="Ribonuclease H-like superfamily/Ribonuclease H"/>
    <property type="match status" value="1"/>
</dbReference>
<dbReference type="InterPro" id="IPR036397">
    <property type="entry name" value="RNaseH_sf"/>
</dbReference>
<reference evidence="1 2" key="1">
    <citation type="submission" date="2019-03" db="EMBL/GenBank/DDBJ databases">
        <title>Single cell metagenomics reveals metabolic interactions within the superorganism composed of flagellate Streblomastix strix and complex community of Bacteroidetes bacteria on its surface.</title>
        <authorList>
            <person name="Treitli S.C."/>
            <person name="Kolisko M."/>
            <person name="Husnik F."/>
            <person name="Keeling P."/>
            <person name="Hampl V."/>
        </authorList>
    </citation>
    <scope>NUCLEOTIDE SEQUENCE [LARGE SCALE GENOMIC DNA]</scope>
    <source>
        <strain evidence="1">ST1C</strain>
    </source>
</reference>
<accession>A0A5J4VY25</accession>
<dbReference type="AlphaFoldDB" id="A0A5J4VY25"/>
<organism evidence="1 2">
    <name type="scientific">Streblomastix strix</name>
    <dbReference type="NCBI Taxonomy" id="222440"/>
    <lineage>
        <taxon>Eukaryota</taxon>
        <taxon>Metamonada</taxon>
        <taxon>Preaxostyla</taxon>
        <taxon>Oxymonadida</taxon>
        <taxon>Streblomastigidae</taxon>
        <taxon>Streblomastix</taxon>
    </lineage>
</organism>
<evidence type="ECO:0000313" key="2">
    <source>
        <dbReference type="Proteomes" id="UP000324800"/>
    </source>
</evidence>
<dbReference type="GO" id="GO:0003676">
    <property type="term" value="F:nucleic acid binding"/>
    <property type="evidence" value="ECO:0007669"/>
    <property type="project" value="InterPro"/>
</dbReference>
<gene>
    <name evidence="1" type="ORF">EZS28_017265</name>
</gene>